<dbReference type="NCBIfam" id="TIGR02937">
    <property type="entry name" value="sigma70-ECF"/>
    <property type="match status" value="1"/>
</dbReference>
<dbReference type="InterPro" id="IPR000792">
    <property type="entry name" value="Tscrpt_reg_LuxR_C"/>
</dbReference>
<dbReference type="InterPro" id="IPR014284">
    <property type="entry name" value="RNA_pol_sigma-70_dom"/>
</dbReference>
<dbReference type="Pfam" id="PF04542">
    <property type="entry name" value="Sigma70_r2"/>
    <property type="match status" value="1"/>
</dbReference>
<dbReference type="AlphaFoldDB" id="A0A1T4W4B3"/>
<gene>
    <name evidence="6" type="ORF">SAMN02745111_02216</name>
</gene>
<dbReference type="PANTHER" id="PTHR43133:SF51">
    <property type="entry name" value="RNA POLYMERASE SIGMA FACTOR"/>
    <property type="match status" value="1"/>
</dbReference>
<comment type="similarity">
    <text evidence="1">Belongs to the sigma-70 factor family. ECF subfamily.</text>
</comment>
<dbReference type="Gene3D" id="1.10.10.10">
    <property type="entry name" value="Winged helix-like DNA-binding domain superfamily/Winged helix DNA-binding domain"/>
    <property type="match status" value="1"/>
</dbReference>
<keyword evidence="3" id="KW-0731">Sigma factor</keyword>
<dbReference type="STRING" id="39495.SAMN02745111_02216"/>
<keyword evidence="4" id="KW-0804">Transcription</keyword>
<feature type="domain" description="HTH luxR-type" evidence="5">
    <location>
        <begin position="136"/>
        <end position="163"/>
    </location>
</feature>
<dbReference type="EMBL" id="FUXZ01000016">
    <property type="protein sequence ID" value="SKA71561.1"/>
    <property type="molecule type" value="Genomic_DNA"/>
</dbReference>
<evidence type="ECO:0000313" key="7">
    <source>
        <dbReference type="Proteomes" id="UP000190814"/>
    </source>
</evidence>
<reference evidence="6 7" key="1">
    <citation type="submission" date="2017-02" db="EMBL/GenBank/DDBJ databases">
        <authorList>
            <person name="Peterson S.W."/>
        </authorList>
    </citation>
    <scope>NUCLEOTIDE SEQUENCE [LARGE SCALE GENOMIC DNA]</scope>
    <source>
        <strain evidence="6 7">ATCC 35992</strain>
    </source>
</reference>
<dbReference type="GO" id="GO:0016987">
    <property type="term" value="F:sigma factor activity"/>
    <property type="evidence" value="ECO:0007669"/>
    <property type="project" value="UniProtKB-KW"/>
</dbReference>
<evidence type="ECO:0000256" key="3">
    <source>
        <dbReference type="ARBA" id="ARBA00023082"/>
    </source>
</evidence>
<keyword evidence="2" id="KW-0805">Transcription regulation</keyword>
<dbReference type="Pfam" id="PF08281">
    <property type="entry name" value="Sigma70_r4_2"/>
    <property type="match status" value="1"/>
</dbReference>
<dbReference type="InterPro" id="IPR013325">
    <property type="entry name" value="RNA_pol_sigma_r2"/>
</dbReference>
<evidence type="ECO:0000256" key="2">
    <source>
        <dbReference type="ARBA" id="ARBA00023015"/>
    </source>
</evidence>
<dbReference type="CDD" id="cd06171">
    <property type="entry name" value="Sigma70_r4"/>
    <property type="match status" value="1"/>
</dbReference>
<dbReference type="GO" id="GO:0003677">
    <property type="term" value="F:DNA binding"/>
    <property type="evidence" value="ECO:0007669"/>
    <property type="project" value="InterPro"/>
</dbReference>
<proteinExistence type="inferred from homology"/>
<evidence type="ECO:0000259" key="5">
    <source>
        <dbReference type="PROSITE" id="PS00622"/>
    </source>
</evidence>
<accession>A0A1T4W4B3</accession>
<dbReference type="PROSITE" id="PS00622">
    <property type="entry name" value="HTH_LUXR_1"/>
    <property type="match status" value="1"/>
</dbReference>
<dbReference type="SUPFAM" id="SSF88659">
    <property type="entry name" value="Sigma3 and sigma4 domains of RNA polymerase sigma factors"/>
    <property type="match status" value="1"/>
</dbReference>
<keyword evidence="7" id="KW-1185">Reference proteome</keyword>
<dbReference type="RefSeq" id="WP_078767045.1">
    <property type="nucleotide sequence ID" value="NZ_FUXZ01000016.1"/>
</dbReference>
<dbReference type="InterPro" id="IPR013324">
    <property type="entry name" value="RNA_pol_sigma_r3/r4-like"/>
</dbReference>
<sequence>MKFSVDNVILAKQGNKEAFANLYEEVNKDLYRIACYTLANVEDAKDAVSETAIAAFLGIKSLRDPERFGTWIMKILSNKCKSKIREYAYNNTVTLENIPEVEAISRDLELSVDLLSALATLDYETKMIVLLTVFSGYKSSEIGHIFGLGGSTVRSRYRRATKKLSKILEGNS</sequence>
<dbReference type="InterPro" id="IPR039425">
    <property type="entry name" value="RNA_pol_sigma-70-like"/>
</dbReference>
<organism evidence="6 7">
    <name type="scientific">Eubacterium uniforme</name>
    <dbReference type="NCBI Taxonomy" id="39495"/>
    <lineage>
        <taxon>Bacteria</taxon>
        <taxon>Bacillati</taxon>
        <taxon>Bacillota</taxon>
        <taxon>Clostridia</taxon>
        <taxon>Eubacteriales</taxon>
        <taxon>Eubacteriaceae</taxon>
        <taxon>Eubacterium</taxon>
    </lineage>
</organism>
<dbReference type="Gene3D" id="1.10.1740.10">
    <property type="match status" value="1"/>
</dbReference>
<dbReference type="SUPFAM" id="SSF88946">
    <property type="entry name" value="Sigma2 domain of RNA polymerase sigma factors"/>
    <property type="match status" value="1"/>
</dbReference>
<name>A0A1T4W4B3_9FIRM</name>
<dbReference type="PANTHER" id="PTHR43133">
    <property type="entry name" value="RNA POLYMERASE ECF-TYPE SIGMA FACTO"/>
    <property type="match status" value="1"/>
</dbReference>
<evidence type="ECO:0000313" key="6">
    <source>
        <dbReference type="EMBL" id="SKA71561.1"/>
    </source>
</evidence>
<dbReference type="InterPro" id="IPR036388">
    <property type="entry name" value="WH-like_DNA-bd_sf"/>
</dbReference>
<protein>
    <submittedName>
        <fullName evidence="6">RNA polymerase sigma-70 factor, ECF subfamily</fullName>
    </submittedName>
</protein>
<dbReference type="Proteomes" id="UP000190814">
    <property type="component" value="Unassembled WGS sequence"/>
</dbReference>
<evidence type="ECO:0000256" key="4">
    <source>
        <dbReference type="ARBA" id="ARBA00023163"/>
    </source>
</evidence>
<dbReference type="InterPro" id="IPR007627">
    <property type="entry name" value="RNA_pol_sigma70_r2"/>
</dbReference>
<dbReference type="OrthoDB" id="9784984at2"/>
<evidence type="ECO:0000256" key="1">
    <source>
        <dbReference type="ARBA" id="ARBA00010641"/>
    </source>
</evidence>
<dbReference type="GO" id="GO:0006352">
    <property type="term" value="P:DNA-templated transcription initiation"/>
    <property type="evidence" value="ECO:0007669"/>
    <property type="project" value="InterPro"/>
</dbReference>
<dbReference type="InterPro" id="IPR013249">
    <property type="entry name" value="RNA_pol_sigma70_r4_t2"/>
</dbReference>